<dbReference type="EMBL" id="CP016634">
    <property type="protein sequence ID" value="ANY89186.1"/>
    <property type="molecule type" value="Genomic_DNA"/>
</dbReference>
<evidence type="ECO:0000313" key="2">
    <source>
        <dbReference type="EMBL" id="ANY89186.1"/>
    </source>
</evidence>
<dbReference type="InterPro" id="IPR032710">
    <property type="entry name" value="NTF2-like_dom_sf"/>
</dbReference>
<dbReference type="AlphaFoldDB" id="A0A1B2FAM4"/>
<protein>
    <submittedName>
        <fullName evidence="2">SnoaL-like domain protein</fullName>
    </submittedName>
</protein>
<dbReference type="Gene3D" id="3.10.450.50">
    <property type="match status" value="1"/>
</dbReference>
<sequence length="157" mass="17995">MSDANRELITLFYQAFQRLDPEAMVACYSNDITFSDPVFGTLRGRDVGDMWRMLCTRAKDFSLTFDNVHATQSGGSAHWVARYLFSQTGRSVVNDIHARFVIRDGLIYQHDDSFDLWRWSRQALGLPGLLLGWSPLLQNKVRQQAFKGLRAYQQSAV</sequence>
<accession>A0A1B2FAM4</accession>
<gene>
    <name evidence="2" type="ORF">IEC33019_3666</name>
</gene>
<organism evidence="2">
    <name type="scientific">Pseudomonas putida</name>
    <name type="common">Arthrobacter siderocapsulatus</name>
    <dbReference type="NCBI Taxonomy" id="303"/>
    <lineage>
        <taxon>Bacteria</taxon>
        <taxon>Pseudomonadati</taxon>
        <taxon>Pseudomonadota</taxon>
        <taxon>Gammaproteobacteria</taxon>
        <taxon>Pseudomonadales</taxon>
        <taxon>Pseudomonadaceae</taxon>
        <taxon>Pseudomonas</taxon>
    </lineage>
</organism>
<name>A0A1B2FAM4_PSEPU</name>
<dbReference type="Pfam" id="PF12680">
    <property type="entry name" value="SnoaL_2"/>
    <property type="match status" value="1"/>
</dbReference>
<dbReference type="SUPFAM" id="SSF54427">
    <property type="entry name" value="NTF2-like"/>
    <property type="match status" value="1"/>
</dbReference>
<dbReference type="RefSeq" id="WP_070092995.1">
    <property type="nucleotide sequence ID" value="NZ_CP016634.1"/>
</dbReference>
<reference evidence="2" key="1">
    <citation type="submission" date="2016-07" db="EMBL/GenBank/DDBJ databases">
        <title>New class B carbapenemase carried by novel plasmid in Pseudomonas putida enviromental strain in eastern Amazonia.</title>
        <authorList>
            <person name="Souza C.O."/>
            <person name="Lima K.V."/>
            <person name="Brasiliense D.M."/>
            <person name="Perez-Chaparro P.J."/>
            <person name="Mamizuka E.M."/>
            <person name="Lima M.O."/>
            <person name="Lima L.N."/>
            <person name="McCulloch J.A."/>
        </authorList>
    </citation>
    <scope>NUCLEOTIDE SEQUENCE [LARGE SCALE GENOMIC DNA]</scope>
    <source>
        <strain evidence="2">IEC33019</strain>
    </source>
</reference>
<feature type="domain" description="SnoaL-like" evidence="1">
    <location>
        <begin position="12"/>
        <end position="110"/>
    </location>
</feature>
<proteinExistence type="predicted"/>
<dbReference type="InterPro" id="IPR037401">
    <property type="entry name" value="SnoaL-like"/>
</dbReference>
<evidence type="ECO:0000259" key="1">
    <source>
        <dbReference type="Pfam" id="PF12680"/>
    </source>
</evidence>